<reference evidence="2" key="1">
    <citation type="journal article" date="2018" name="Nat. Microbiol.">
        <title>Leveraging single-cell genomics to expand the fungal tree of life.</title>
        <authorList>
            <person name="Ahrendt S.R."/>
            <person name="Quandt C.A."/>
            <person name="Ciobanu D."/>
            <person name="Clum A."/>
            <person name="Salamov A."/>
            <person name="Andreopoulos B."/>
            <person name="Cheng J.F."/>
            <person name="Woyke T."/>
            <person name="Pelin A."/>
            <person name="Henrissat B."/>
            <person name="Reynolds N.K."/>
            <person name="Benny G.L."/>
            <person name="Smith M.E."/>
            <person name="James T.Y."/>
            <person name="Grigoriev I.V."/>
        </authorList>
    </citation>
    <scope>NUCLEOTIDE SEQUENCE [LARGE SCALE GENOMIC DNA]</scope>
    <source>
        <strain evidence="2">ATCC 52028</strain>
    </source>
</reference>
<protein>
    <submittedName>
        <fullName evidence="1">Uncharacterized protein</fullName>
    </submittedName>
</protein>
<dbReference type="AlphaFoldDB" id="A0A4V1ITX9"/>
<accession>A0A4V1ITX9</accession>
<proteinExistence type="predicted"/>
<sequence length="407" mass="42322">MSFWNPFRRRAAAAAAELTRHSPFGPLAHHVEAAHDAWISYAQVCTYQHGATTLHLLGVPALTQAPSSVAGGLQPETPAPAAAPAAASLASLCAPGSFADVFRQGTPFDRVLLGTPDLSAAAARAYADLLASPQWPAPTPLPPAERAAHADALAAALAAATGTSAAAPPVADWAAACAETGLPPLAGIAAVAAWCATHRLPLTSLPPPPADLSVYADRDRAADTAHACEILDRAATAPPPPMPHTASGGADSAFVLRTKAWLASSATDPARREAAAASPLAGGSRVAQAPALSHALRALYEENGIDMFEFRGMRASTVWTETRLQTALLGPIATHEYHRLLREHAGPCGDAALEAMVQRKRLLARHVVAELGHHVASAPVPETILVVAEQNDIPYLENELESQFYAD</sequence>
<gene>
    <name evidence="1" type="ORF">CXG81DRAFT_28569</name>
</gene>
<dbReference type="Proteomes" id="UP000274922">
    <property type="component" value="Unassembled WGS sequence"/>
</dbReference>
<evidence type="ECO:0000313" key="2">
    <source>
        <dbReference type="Proteomes" id="UP000274922"/>
    </source>
</evidence>
<keyword evidence="2" id="KW-1185">Reference proteome</keyword>
<organism evidence="1 2">
    <name type="scientific">Caulochytrium protostelioides</name>
    <dbReference type="NCBI Taxonomy" id="1555241"/>
    <lineage>
        <taxon>Eukaryota</taxon>
        <taxon>Fungi</taxon>
        <taxon>Fungi incertae sedis</taxon>
        <taxon>Chytridiomycota</taxon>
        <taxon>Chytridiomycota incertae sedis</taxon>
        <taxon>Chytridiomycetes</taxon>
        <taxon>Caulochytriales</taxon>
        <taxon>Caulochytriaceae</taxon>
        <taxon>Caulochytrium</taxon>
    </lineage>
</organism>
<name>A0A4V1ITX9_9FUNG</name>
<evidence type="ECO:0000313" key="1">
    <source>
        <dbReference type="EMBL" id="RKO98617.1"/>
    </source>
</evidence>
<dbReference type="EMBL" id="ML014391">
    <property type="protein sequence ID" value="RKO98617.1"/>
    <property type="molecule type" value="Genomic_DNA"/>
</dbReference>